<sequence>MSTPPSREDATTATNPLPVDETRIRSCNTKRDLQNPNQRLSALRNQAALTNHHVAKQMSPVTTLAEAAAMNEEEGGRKPKQWP</sequence>
<accession>A0A4D6N280</accession>
<evidence type="ECO:0000313" key="3">
    <source>
        <dbReference type="Proteomes" id="UP000501690"/>
    </source>
</evidence>
<name>A0A4D6N280_VIGUN</name>
<proteinExistence type="predicted"/>
<reference evidence="2 3" key="1">
    <citation type="submission" date="2019-04" db="EMBL/GenBank/DDBJ databases">
        <title>An improved genome assembly and genetic linkage map for asparagus bean, Vigna unguiculata ssp. sesquipedialis.</title>
        <authorList>
            <person name="Xia Q."/>
            <person name="Zhang R."/>
            <person name="Dong Y."/>
        </authorList>
    </citation>
    <scope>NUCLEOTIDE SEQUENCE [LARGE SCALE GENOMIC DNA]</scope>
    <source>
        <tissue evidence="2">Leaf</tissue>
    </source>
</reference>
<keyword evidence="3" id="KW-1185">Reference proteome</keyword>
<dbReference type="EMBL" id="CP039353">
    <property type="protein sequence ID" value="QCE07913.1"/>
    <property type="molecule type" value="Genomic_DNA"/>
</dbReference>
<dbReference type="Proteomes" id="UP000501690">
    <property type="component" value="Linkage Group LG9"/>
</dbReference>
<protein>
    <submittedName>
        <fullName evidence="2">Uncharacterized protein</fullName>
    </submittedName>
</protein>
<dbReference type="AlphaFoldDB" id="A0A4D6N280"/>
<organism evidence="2 3">
    <name type="scientific">Vigna unguiculata</name>
    <name type="common">Cowpea</name>
    <dbReference type="NCBI Taxonomy" id="3917"/>
    <lineage>
        <taxon>Eukaryota</taxon>
        <taxon>Viridiplantae</taxon>
        <taxon>Streptophyta</taxon>
        <taxon>Embryophyta</taxon>
        <taxon>Tracheophyta</taxon>
        <taxon>Spermatophyta</taxon>
        <taxon>Magnoliopsida</taxon>
        <taxon>eudicotyledons</taxon>
        <taxon>Gunneridae</taxon>
        <taxon>Pentapetalae</taxon>
        <taxon>rosids</taxon>
        <taxon>fabids</taxon>
        <taxon>Fabales</taxon>
        <taxon>Fabaceae</taxon>
        <taxon>Papilionoideae</taxon>
        <taxon>50 kb inversion clade</taxon>
        <taxon>NPAAA clade</taxon>
        <taxon>indigoferoid/millettioid clade</taxon>
        <taxon>Phaseoleae</taxon>
        <taxon>Vigna</taxon>
    </lineage>
</organism>
<evidence type="ECO:0000256" key="1">
    <source>
        <dbReference type="SAM" id="MobiDB-lite"/>
    </source>
</evidence>
<feature type="compositionally biased region" description="Basic and acidic residues" evidence="1">
    <location>
        <begin position="1"/>
        <end position="10"/>
    </location>
</feature>
<evidence type="ECO:0000313" key="2">
    <source>
        <dbReference type="EMBL" id="QCE07913.1"/>
    </source>
</evidence>
<feature type="region of interest" description="Disordered" evidence="1">
    <location>
        <begin position="1"/>
        <end position="21"/>
    </location>
</feature>
<gene>
    <name evidence="2" type="ORF">DEO72_LG9g2935</name>
</gene>